<evidence type="ECO:0000313" key="5">
    <source>
        <dbReference type="Proteomes" id="UP000635726"/>
    </source>
</evidence>
<comment type="caution">
    <text evidence="4">The sequence shown here is derived from an EMBL/GenBank/DDBJ whole genome shotgun (WGS) entry which is preliminary data.</text>
</comment>
<name>A0A917P7N9_9DEIO</name>
<gene>
    <name evidence="4" type="ORF">GCM10008939_07160</name>
</gene>
<proteinExistence type="predicted"/>
<dbReference type="Proteomes" id="UP000635726">
    <property type="component" value="Unassembled WGS sequence"/>
</dbReference>
<evidence type="ECO:0000256" key="2">
    <source>
        <dbReference type="ARBA" id="ARBA00023315"/>
    </source>
</evidence>
<dbReference type="AlphaFoldDB" id="A0A917P7N9"/>
<accession>A0A917P7N9</accession>
<keyword evidence="1" id="KW-0808">Transferase</keyword>
<dbReference type="GO" id="GO:0016747">
    <property type="term" value="F:acyltransferase activity, transferring groups other than amino-acyl groups"/>
    <property type="evidence" value="ECO:0007669"/>
    <property type="project" value="InterPro"/>
</dbReference>
<dbReference type="EMBL" id="BMOE01000001">
    <property type="protein sequence ID" value="GGJ65756.1"/>
    <property type="molecule type" value="Genomic_DNA"/>
</dbReference>
<reference evidence="4" key="2">
    <citation type="submission" date="2020-09" db="EMBL/GenBank/DDBJ databases">
        <authorList>
            <person name="Sun Q."/>
            <person name="Ohkuma M."/>
        </authorList>
    </citation>
    <scope>NUCLEOTIDE SEQUENCE</scope>
    <source>
        <strain evidence="4">JCM 14371</strain>
    </source>
</reference>
<dbReference type="CDD" id="cd04301">
    <property type="entry name" value="NAT_SF"/>
    <property type="match status" value="2"/>
</dbReference>
<evidence type="ECO:0000259" key="3">
    <source>
        <dbReference type="PROSITE" id="PS51186"/>
    </source>
</evidence>
<feature type="domain" description="N-acetyltransferase" evidence="3">
    <location>
        <begin position="21"/>
        <end position="168"/>
    </location>
</feature>
<dbReference type="InterPro" id="IPR016181">
    <property type="entry name" value="Acyl_CoA_acyltransferase"/>
</dbReference>
<keyword evidence="5" id="KW-1185">Reference proteome</keyword>
<dbReference type="InterPro" id="IPR000182">
    <property type="entry name" value="GNAT_dom"/>
</dbReference>
<dbReference type="SUPFAM" id="SSF55729">
    <property type="entry name" value="Acyl-CoA N-acyltransferases (Nat)"/>
    <property type="match status" value="2"/>
</dbReference>
<evidence type="ECO:0000256" key="1">
    <source>
        <dbReference type="ARBA" id="ARBA00022679"/>
    </source>
</evidence>
<protein>
    <submittedName>
        <fullName evidence="4">GNAT family N-acetyltransferase</fullName>
    </submittedName>
</protein>
<evidence type="ECO:0000313" key="4">
    <source>
        <dbReference type="EMBL" id="GGJ65756.1"/>
    </source>
</evidence>
<organism evidence="4 5">
    <name type="scientific">Deinococcus aquiradiocola</name>
    <dbReference type="NCBI Taxonomy" id="393059"/>
    <lineage>
        <taxon>Bacteria</taxon>
        <taxon>Thermotogati</taxon>
        <taxon>Deinococcota</taxon>
        <taxon>Deinococci</taxon>
        <taxon>Deinococcales</taxon>
        <taxon>Deinococcaceae</taxon>
        <taxon>Deinococcus</taxon>
    </lineage>
</organism>
<reference evidence="4" key="1">
    <citation type="journal article" date="2014" name="Int. J. Syst. Evol. Microbiol.">
        <title>Complete genome sequence of Corynebacterium casei LMG S-19264T (=DSM 44701T), isolated from a smear-ripened cheese.</title>
        <authorList>
            <consortium name="US DOE Joint Genome Institute (JGI-PGF)"/>
            <person name="Walter F."/>
            <person name="Albersmeier A."/>
            <person name="Kalinowski J."/>
            <person name="Ruckert C."/>
        </authorList>
    </citation>
    <scope>NUCLEOTIDE SEQUENCE</scope>
    <source>
        <strain evidence="4">JCM 14371</strain>
    </source>
</reference>
<keyword evidence="2" id="KW-0012">Acyltransferase</keyword>
<dbReference type="Gene3D" id="3.40.630.30">
    <property type="match status" value="1"/>
</dbReference>
<dbReference type="Pfam" id="PF00583">
    <property type="entry name" value="Acetyltransf_1"/>
    <property type="match status" value="2"/>
</dbReference>
<dbReference type="PROSITE" id="PS51186">
    <property type="entry name" value="GNAT"/>
    <property type="match status" value="2"/>
</dbReference>
<dbReference type="PANTHER" id="PTHR43877:SF8">
    <property type="entry name" value="N-ACETYLGLUTAMATE SYNTHASE-RELATED"/>
    <property type="match status" value="1"/>
</dbReference>
<dbReference type="RefSeq" id="WP_188960812.1">
    <property type="nucleotide sequence ID" value="NZ_BMOE01000001.1"/>
</dbReference>
<sequence length="345" mass="37814">MTSDLTRTVNVSVVDPVTLDLPERLESARLAADCFAVAAPHDPPVVVAARAEGLAHRDADDGSRLVRAHLDGRLVGQASLEYSLTQNTDQCHLDVSVHPDVRRRGLGRLLAREAARVALQEGRVTYNAATTSRVPAGEAFARRLGARDGLHMLISELPLAQLDAALLDRWVTRPDADLYALRTFTRVPDEELERVAAVLGVMNTAPRGALEFDDWVVTPAMVRHWQDTMHATGERTLMLVAEHLPGGTFVGYTEVFWHPQRAVLVQQGATAVHPAHRRHGLGRWLKAALLQALPEHNPQAQRVRTGNADSNAAMLGINRELGFAPAFTRDEWQGDTRMLLGHATA</sequence>
<dbReference type="InterPro" id="IPR050832">
    <property type="entry name" value="Bact_Acetyltransf"/>
</dbReference>
<dbReference type="PANTHER" id="PTHR43877">
    <property type="entry name" value="AMINOALKYLPHOSPHONATE N-ACETYLTRANSFERASE-RELATED-RELATED"/>
    <property type="match status" value="1"/>
</dbReference>
<feature type="domain" description="N-acetyltransferase" evidence="3">
    <location>
        <begin position="179"/>
        <end position="343"/>
    </location>
</feature>